<evidence type="ECO:0000313" key="3">
    <source>
        <dbReference type="EMBL" id="VWM04769.1"/>
    </source>
</evidence>
<evidence type="ECO:0000256" key="1">
    <source>
        <dbReference type="SAM" id="Phobius"/>
    </source>
</evidence>
<dbReference type="InterPro" id="IPR036388">
    <property type="entry name" value="WH-like_DNA-bd_sf"/>
</dbReference>
<feature type="transmembrane region" description="Helical" evidence="1">
    <location>
        <begin position="239"/>
        <end position="256"/>
    </location>
</feature>
<feature type="transmembrane region" description="Helical" evidence="1">
    <location>
        <begin position="43"/>
        <end position="62"/>
    </location>
</feature>
<feature type="transmembrane region" description="Helical" evidence="1">
    <location>
        <begin position="131"/>
        <end position="149"/>
    </location>
</feature>
<dbReference type="Proteomes" id="UP000368032">
    <property type="component" value="Unassembled WGS sequence"/>
</dbReference>
<evidence type="ECO:0000313" key="4">
    <source>
        <dbReference type="Proteomes" id="UP000368032"/>
    </source>
</evidence>
<sequence length="467" mass="49056">MNLSRPKINALLALALFTFVFLAAEFRFDINVGLLTGAERVVIAQGVILGASVLGFIGYAPLLDHAQRKGQPQAVVSAAVPIAILGLLQIQSPTSPLALEILGCLAFLGLGLLGAATHHAFSLAFQDDPKLATGAGAAYAAGILMQFAINLLDCGGIAELIVLGTATIAISALGVVPQKAAESSSPTINPFAEPSHALAKQACWSIALVMILACLFSTLDNVVTLSNAHGTIAVQTWPRLFLAASGLAAGLIFDLAERRYMGLVMLGIAVLSTISILAVEAGADPNLGLIVFYLSSGFFVTFFTATFTQLAPRMHVPAFWAGMGRAANNVCAFTTSGVSLALVTSGNVSLIMIGALVLLVAACATFVAAGLFRLPQTEQERKHQQLAEEALAAPSIEEQRQAFIANHALTPREVDVLIAVTQDERPLKQVAEELGISMRMVQRHLSSIYQKTDTQTRAGLTKAFPSA</sequence>
<feature type="transmembrane region" description="Helical" evidence="1">
    <location>
        <begin position="326"/>
        <end position="344"/>
    </location>
</feature>
<keyword evidence="1" id="KW-0472">Membrane</keyword>
<dbReference type="PROSITE" id="PS50043">
    <property type="entry name" value="HTH_LUXR_2"/>
    <property type="match status" value="1"/>
</dbReference>
<protein>
    <submittedName>
        <fullName evidence="3">Bacterial regulatory proteins, luxR family</fullName>
    </submittedName>
</protein>
<evidence type="ECO:0000259" key="2">
    <source>
        <dbReference type="PROSITE" id="PS50043"/>
    </source>
</evidence>
<dbReference type="Gene3D" id="1.10.10.10">
    <property type="entry name" value="Winged helix-like DNA-binding domain superfamily/Winged helix DNA-binding domain"/>
    <property type="match status" value="1"/>
</dbReference>
<reference evidence="3 4" key="1">
    <citation type="submission" date="2019-10" db="EMBL/GenBank/DDBJ databases">
        <authorList>
            <person name="Wolf R A."/>
        </authorList>
    </citation>
    <scope>NUCLEOTIDE SEQUENCE [LARGE SCALE GENOMIC DNA]</scope>
    <source>
        <strain evidence="3">Collinsella_aerofaciens_DSM_13712</strain>
    </source>
</reference>
<dbReference type="SUPFAM" id="SSF46894">
    <property type="entry name" value="C-terminal effector domain of the bipartite response regulators"/>
    <property type="match status" value="1"/>
</dbReference>
<organism evidence="3 4">
    <name type="scientific">Collinsella aerofaciens</name>
    <dbReference type="NCBI Taxonomy" id="74426"/>
    <lineage>
        <taxon>Bacteria</taxon>
        <taxon>Bacillati</taxon>
        <taxon>Actinomycetota</taxon>
        <taxon>Coriobacteriia</taxon>
        <taxon>Coriobacteriales</taxon>
        <taxon>Coriobacteriaceae</taxon>
        <taxon>Collinsella</taxon>
    </lineage>
</organism>
<dbReference type="EMBL" id="CABWIF010000058">
    <property type="protein sequence ID" value="VWM04769.1"/>
    <property type="molecule type" value="Genomic_DNA"/>
</dbReference>
<dbReference type="Pfam" id="PF00196">
    <property type="entry name" value="GerE"/>
    <property type="match status" value="1"/>
</dbReference>
<dbReference type="InterPro" id="IPR016032">
    <property type="entry name" value="Sig_transdc_resp-reg_C-effctor"/>
</dbReference>
<feature type="transmembrane region" description="Helical" evidence="1">
    <location>
        <begin position="287"/>
        <end position="305"/>
    </location>
</feature>
<keyword evidence="1" id="KW-0812">Transmembrane</keyword>
<feature type="domain" description="HTH luxR-type" evidence="2">
    <location>
        <begin position="402"/>
        <end position="467"/>
    </location>
</feature>
<dbReference type="RefSeq" id="WP_152068572.1">
    <property type="nucleotide sequence ID" value="NZ_CABWIF010000058.1"/>
</dbReference>
<accession>A0A5K1JJI2</accession>
<dbReference type="SMART" id="SM00421">
    <property type="entry name" value="HTH_LUXR"/>
    <property type="match status" value="1"/>
</dbReference>
<dbReference type="InterPro" id="IPR000792">
    <property type="entry name" value="Tscrpt_reg_LuxR_C"/>
</dbReference>
<feature type="transmembrane region" description="Helical" evidence="1">
    <location>
        <begin position="155"/>
        <end position="176"/>
    </location>
</feature>
<dbReference type="GO" id="GO:0006355">
    <property type="term" value="P:regulation of DNA-templated transcription"/>
    <property type="evidence" value="ECO:0007669"/>
    <property type="project" value="InterPro"/>
</dbReference>
<feature type="transmembrane region" description="Helical" evidence="1">
    <location>
        <begin position="74"/>
        <end position="91"/>
    </location>
</feature>
<dbReference type="AlphaFoldDB" id="A0A5K1JJI2"/>
<name>A0A5K1JJI2_9ACTN</name>
<feature type="transmembrane region" description="Helical" evidence="1">
    <location>
        <begin position="197"/>
        <end position="219"/>
    </location>
</feature>
<gene>
    <name evidence="3" type="ORF">CKJAJONC_00900</name>
</gene>
<feature type="transmembrane region" description="Helical" evidence="1">
    <location>
        <begin position="97"/>
        <end position="119"/>
    </location>
</feature>
<proteinExistence type="predicted"/>
<keyword evidence="1" id="KW-1133">Transmembrane helix</keyword>
<feature type="transmembrane region" description="Helical" evidence="1">
    <location>
        <begin position="263"/>
        <end position="281"/>
    </location>
</feature>
<dbReference type="GO" id="GO:0003677">
    <property type="term" value="F:DNA binding"/>
    <property type="evidence" value="ECO:0007669"/>
    <property type="project" value="InterPro"/>
</dbReference>
<dbReference type="CDD" id="cd06170">
    <property type="entry name" value="LuxR_C_like"/>
    <property type="match status" value="1"/>
</dbReference>
<feature type="transmembrane region" description="Helical" evidence="1">
    <location>
        <begin position="350"/>
        <end position="372"/>
    </location>
</feature>